<feature type="DNA-binding region" description="H-T-H motif" evidence="2">
    <location>
        <begin position="36"/>
        <end position="55"/>
    </location>
</feature>
<dbReference type="Proteomes" id="UP000604117">
    <property type="component" value="Unassembled WGS sequence"/>
</dbReference>
<dbReference type="Pfam" id="PF17940">
    <property type="entry name" value="TetR_C_31"/>
    <property type="match status" value="1"/>
</dbReference>
<evidence type="ECO:0000256" key="1">
    <source>
        <dbReference type="ARBA" id="ARBA00023125"/>
    </source>
</evidence>
<feature type="domain" description="HTH tetR-type" evidence="3">
    <location>
        <begin position="13"/>
        <end position="73"/>
    </location>
</feature>
<dbReference type="InterPro" id="IPR041583">
    <property type="entry name" value="TetR_C_31"/>
</dbReference>
<proteinExistence type="predicted"/>
<protein>
    <submittedName>
        <fullName evidence="4">TetR family transcriptional regulator</fullName>
    </submittedName>
</protein>
<accession>A0ABQ4D1M6</accession>
<keyword evidence="5" id="KW-1185">Reference proteome</keyword>
<dbReference type="Gene3D" id="1.10.357.10">
    <property type="entry name" value="Tetracycline Repressor, domain 2"/>
    <property type="match status" value="1"/>
</dbReference>
<reference evidence="4 5" key="1">
    <citation type="submission" date="2021-01" db="EMBL/GenBank/DDBJ databases">
        <title>Whole genome shotgun sequence of Asanoa siamensis NBRC 107932.</title>
        <authorList>
            <person name="Komaki H."/>
            <person name="Tamura T."/>
        </authorList>
    </citation>
    <scope>NUCLEOTIDE SEQUENCE [LARGE SCALE GENOMIC DNA]</scope>
    <source>
        <strain evidence="4 5">NBRC 107932</strain>
    </source>
</reference>
<evidence type="ECO:0000259" key="3">
    <source>
        <dbReference type="PROSITE" id="PS50977"/>
    </source>
</evidence>
<dbReference type="SUPFAM" id="SSF46689">
    <property type="entry name" value="Homeodomain-like"/>
    <property type="match status" value="1"/>
</dbReference>
<dbReference type="Pfam" id="PF00440">
    <property type="entry name" value="TetR_N"/>
    <property type="match status" value="1"/>
</dbReference>
<gene>
    <name evidence="4" type="ORF">Asi02nite_69640</name>
</gene>
<dbReference type="PANTHER" id="PTHR30055:SF231">
    <property type="entry name" value="TRANSCRIPTIONAL REGULATORY PROTEIN (PROBABLY DEOR-FAMILY)-RELATED"/>
    <property type="match status" value="1"/>
</dbReference>
<evidence type="ECO:0000313" key="5">
    <source>
        <dbReference type="Proteomes" id="UP000604117"/>
    </source>
</evidence>
<sequence length="202" mass="21607">MVAYDGGVPPLNSRRRADLADAALALLAEAGVHGVTHRAVEKRAGLPAGTASNYFRSREALLVAAAERLGDLHYADMEAAAIEHRPAARSKRQQATDLIAHSLLDAATIHRVRYIAIFELRMESLRRPAVAVAMTTLFERSVAVTTSHHASLGLDIPKRAVPMMLTLYGGALFTLVTSPPEHVSADLVCDIAAGIVDAALDR</sequence>
<dbReference type="PRINTS" id="PR00455">
    <property type="entry name" value="HTHTETR"/>
</dbReference>
<name>A0ABQ4D1M6_9ACTN</name>
<dbReference type="InterPro" id="IPR050109">
    <property type="entry name" value="HTH-type_TetR-like_transc_reg"/>
</dbReference>
<comment type="caution">
    <text evidence="4">The sequence shown here is derived from an EMBL/GenBank/DDBJ whole genome shotgun (WGS) entry which is preliminary data.</text>
</comment>
<dbReference type="PROSITE" id="PS50977">
    <property type="entry name" value="HTH_TETR_2"/>
    <property type="match status" value="1"/>
</dbReference>
<dbReference type="InterPro" id="IPR001647">
    <property type="entry name" value="HTH_TetR"/>
</dbReference>
<evidence type="ECO:0000313" key="4">
    <source>
        <dbReference type="EMBL" id="GIF77446.1"/>
    </source>
</evidence>
<dbReference type="PANTHER" id="PTHR30055">
    <property type="entry name" value="HTH-TYPE TRANSCRIPTIONAL REGULATOR RUTR"/>
    <property type="match status" value="1"/>
</dbReference>
<keyword evidence="1 2" id="KW-0238">DNA-binding</keyword>
<dbReference type="EMBL" id="BONE01000090">
    <property type="protein sequence ID" value="GIF77446.1"/>
    <property type="molecule type" value="Genomic_DNA"/>
</dbReference>
<evidence type="ECO:0000256" key="2">
    <source>
        <dbReference type="PROSITE-ProRule" id="PRU00335"/>
    </source>
</evidence>
<organism evidence="4 5">
    <name type="scientific">Asanoa siamensis</name>
    <dbReference type="NCBI Taxonomy" id="926357"/>
    <lineage>
        <taxon>Bacteria</taxon>
        <taxon>Bacillati</taxon>
        <taxon>Actinomycetota</taxon>
        <taxon>Actinomycetes</taxon>
        <taxon>Micromonosporales</taxon>
        <taxon>Micromonosporaceae</taxon>
        <taxon>Asanoa</taxon>
    </lineage>
</organism>
<dbReference type="InterPro" id="IPR009057">
    <property type="entry name" value="Homeodomain-like_sf"/>
</dbReference>